<gene>
    <name evidence="2" type="ORF">P4S50_11595</name>
</gene>
<protein>
    <submittedName>
        <fullName evidence="2">Uncharacterized protein</fullName>
    </submittedName>
</protein>
<accession>A0ABY8EB69</accession>
<dbReference type="RefSeq" id="WP_277730949.1">
    <property type="nucleotide sequence ID" value="NZ_CP120733.1"/>
</dbReference>
<name>A0ABY8EB69_9FIRM</name>
<keyword evidence="3" id="KW-1185">Reference proteome</keyword>
<keyword evidence="1" id="KW-0812">Transmembrane</keyword>
<feature type="transmembrane region" description="Helical" evidence="1">
    <location>
        <begin position="6"/>
        <end position="25"/>
    </location>
</feature>
<keyword evidence="1" id="KW-1133">Transmembrane helix</keyword>
<feature type="transmembrane region" description="Helical" evidence="1">
    <location>
        <begin position="32"/>
        <end position="50"/>
    </location>
</feature>
<organism evidence="2 3">
    <name type="scientific">Tepidibacter hydrothermalis</name>
    <dbReference type="NCBI Taxonomy" id="3036126"/>
    <lineage>
        <taxon>Bacteria</taxon>
        <taxon>Bacillati</taxon>
        <taxon>Bacillota</taxon>
        <taxon>Clostridia</taxon>
        <taxon>Peptostreptococcales</taxon>
        <taxon>Peptostreptococcaceae</taxon>
        <taxon>Tepidibacter</taxon>
    </lineage>
</organism>
<reference evidence="2 3" key="1">
    <citation type="submission" date="2023-03" db="EMBL/GenBank/DDBJ databases">
        <title>Complete genome sequence of Tepidibacter sp. SWIR-1, isolated from a deep-sea hydrothermal vent.</title>
        <authorList>
            <person name="Li X."/>
        </authorList>
    </citation>
    <scope>NUCLEOTIDE SEQUENCE [LARGE SCALE GENOMIC DNA]</scope>
    <source>
        <strain evidence="2 3">SWIR-1</strain>
    </source>
</reference>
<dbReference type="EMBL" id="CP120733">
    <property type="protein sequence ID" value="WFD09029.1"/>
    <property type="molecule type" value="Genomic_DNA"/>
</dbReference>
<feature type="transmembrane region" description="Helical" evidence="1">
    <location>
        <begin position="62"/>
        <end position="82"/>
    </location>
</feature>
<feature type="transmembrane region" description="Helical" evidence="1">
    <location>
        <begin position="177"/>
        <end position="197"/>
    </location>
</feature>
<evidence type="ECO:0000313" key="3">
    <source>
        <dbReference type="Proteomes" id="UP001222800"/>
    </source>
</evidence>
<dbReference type="Proteomes" id="UP001222800">
    <property type="component" value="Chromosome"/>
</dbReference>
<evidence type="ECO:0000256" key="1">
    <source>
        <dbReference type="SAM" id="Phobius"/>
    </source>
</evidence>
<keyword evidence="1" id="KW-0472">Membrane</keyword>
<feature type="transmembrane region" description="Helical" evidence="1">
    <location>
        <begin position="139"/>
        <end position="157"/>
    </location>
</feature>
<evidence type="ECO:0000313" key="2">
    <source>
        <dbReference type="EMBL" id="WFD09029.1"/>
    </source>
</evidence>
<proteinExistence type="predicted"/>
<sequence length="329" mass="38083">MKLITIENILLAILIVTILFTIFKYTIGTSTIVLYWEFILIVIINGVLNYAKDATGVNYLEIKYFIMLTSIMFTLIGSGVIVEMLKGNLKNENSINLKNTIKVLIKILNNKIKQIKPRILLEEYEAETKKDCIILLANLLNYFLEIYLGFIFILILFKAIKTNGVTYFTSIDEYSSLLFVLILVQLLVSLNIPKTILSIRYRSKILLEREEMSIFISHAIALIEKGMRLQDIMVYNCIKVDELNDSLKKIGYRYNSNEEILLEILNITKFRLNSEELITKVYILINKLNLNLEESRILTKSLDEVSTKHGEIRYTLGFEIISILKKVKK</sequence>